<name>A0A249SMG4_9MOLU</name>
<dbReference type="RefSeq" id="WP_027875805.1">
    <property type="nucleotide sequence ID" value="NZ_CP023173.1"/>
</dbReference>
<feature type="binding site" evidence="6">
    <location>
        <position position="10"/>
    </location>
    <ligand>
        <name>FMN</name>
        <dbReference type="ChEBI" id="CHEBI:58210"/>
    </ligand>
</feature>
<proteinExistence type="inferred from homology"/>
<dbReference type="EC" id="1.7.1.17" evidence="6"/>
<evidence type="ECO:0000313" key="8">
    <source>
        <dbReference type="EMBL" id="ASZ08810.1"/>
    </source>
</evidence>
<keyword evidence="4 6" id="KW-0520">NAD</keyword>
<comment type="catalytic activity">
    <reaction evidence="6">
        <text>2 a quinone + NADH + H(+) = 2 a 1,4-benzosemiquinone + NAD(+)</text>
        <dbReference type="Rhea" id="RHEA:65952"/>
        <dbReference type="ChEBI" id="CHEBI:15378"/>
        <dbReference type="ChEBI" id="CHEBI:57540"/>
        <dbReference type="ChEBI" id="CHEBI:57945"/>
        <dbReference type="ChEBI" id="CHEBI:132124"/>
        <dbReference type="ChEBI" id="CHEBI:134225"/>
    </reaction>
</comment>
<feature type="binding site" evidence="6">
    <location>
        <begin position="87"/>
        <end position="90"/>
    </location>
    <ligand>
        <name>FMN</name>
        <dbReference type="ChEBI" id="CHEBI:58210"/>
    </ligand>
</feature>
<dbReference type="STRING" id="1336232.GCA_000518825_00659"/>
<sequence length="199" mass="22201">MSKLLVLNGSVIPSEKSNSHEMARIFLEEYKQANPNDEIITLDLNKLIVGTKTLTTETFSTYWSDEEGMKYINQLKEIDKLLIIAPMYNFHVSGMLKNYIDHVALANQTFSYKYSTKGASIGLLDKLKVQILATQGAPKGWYPWGDHVAYLKGTWEFLGAKVSDPILLAGVKVEPLGSQTPNQIVSTISEEIKKAAKAF</sequence>
<feature type="domain" description="Flavodoxin-like fold" evidence="7">
    <location>
        <begin position="3"/>
        <end position="174"/>
    </location>
</feature>
<dbReference type="EC" id="1.6.5.-" evidence="6"/>
<dbReference type="GO" id="GO:0016655">
    <property type="term" value="F:oxidoreductase activity, acting on NAD(P)H, quinone or similar compound as acceptor"/>
    <property type="evidence" value="ECO:0007669"/>
    <property type="project" value="InterPro"/>
</dbReference>
<dbReference type="Gene3D" id="3.40.50.360">
    <property type="match status" value="1"/>
</dbReference>
<dbReference type="Pfam" id="PF02525">
    <property type="entry name" value="Flavodoxin_2"/>
    <property type="match status" value="1"/>
</dbReference>
<reference evidence="8 9" key="1">
    <citation type="submission" date="2017-08" db="EMBL/GenBank/DDBJ databases">
        <title>Complete Genome Sequence of Mesoplasma chauliocola.</title>
        <authorList>
            <person name="Knight T.F.Jr."/>
            <person name="Citino T."/>
        </authorList>
    </citation>
    <scope>NUCLEOTIDE SEQUENCE [LARGE SCALE GENOMIC DNA]</scope>
    <source>
        <strain evidence="8 9">CHPA-2</strain>
    </source>
</reference>
<keyword evidence="3 6" id="KW-0560">Oxidoreductase</keyword>
<keyword evidence="1 6" id="KW-0285">Flavoprotein</keyword>
<dbReference type="GO" id="GO:0009055">
    <property type="term" value="F:electron transfer activity"/>
    <property type="evidence" value="ECO:0007669"/>
    <property type="project" value="UniProtKB-UniRule"/>
</dbReference>
<dbReference type="SUPFAM" id="SSF52218">
    <property type="entry name" value="Flavoproteins"/>
    <property type="match status" value="1"/>
</dbReference>
<dbReference type="HAMAP" id="MF_01216">
    <property type="entry name" value="Azoreductase_type1"/>
    <property type="match status" value="1"/>
</dbReference>
<evidence type="ECO:0000256" key="3">
    <source>
        <dbReference type="ARBA" id="ARBA00023002"/>
    </source>
</evidence>
<dbReference type="InterPro" id="IPR029039">
    <property type="entry name" value="Flavoprotein-like_sf"/>
</dbReference>
<comment type="function">
    <text evidence="6">Also exhibits azoreductase activity. Catalyzes the reductive cleavage of the azo bond in aromatic azo compounds to the corresponding amines.</text>
</comment>
<dbReference type="GO" id="GO:0016652">
    <property type="term" value="F:oxidoreductase activity, acting on NAD(P)H as acceptor"/>
    <property type="evidence" value="ECO:0007669"/>
    <property type="project" value="UniProtKB-UniRule"/>
</dbReference>
<evidence type="ECO:0000256" key="1">
    <source>
        <dbReference type="ARBA" id="ARBA00022630"/>
    </source>
</evidence>
<dbReference type="EMBL" id="CP023173">
    <property type="protein sequence ID" value="ASZ08810.1"/>
    <property type="molecule type" value="Genomic_DNA"/>
</dbReference>
<comment type="caution">
    <text evidence="6">Lacks conserved residue(s) required for the propagation of feature annotation.</text>
</comment>
<dbReference type="InterPro" id="IPR023048">
    <property type="entry name" value="NADH:quinone_OxRdtase_FMN_depd"/>
</dbReference>
<comment type="catalytic activity">
    <reaction evidence="5">
        <text>N,N-dimethyl-1,4-phenylenediamine + anthranilate + 2 NAD(+) = 2-(4-dimethylaminophenyl)diazenylbenzoate + 2 NADH + 2 H(+)</text>
        <dbReference type="Rhea" id="RHEA:55872"/>
        <dbReference type="ChEBI" id="CHEBI:15378"/>
        <dbReference type="ChEBI" id="CHEBI:15783"/>
        <dbReference type="ChEBI" id="CHEBI:16567"/>
        <dbReference type="ChEBI" id="CHEBI:57540"/>
        <dbReference type="ChEBI" id="CHEBI:57945"/>
        <dbReference type="ChEBI" id="CHEBI:71579"/>
        <dbReference type="EC" id="1.7.1.17"/>
    </reaction>
    <physiologicalReaction direction="right-to-left" evidence="5">
        <dbReference type="Rhea" id="RHEA:55874"/>
    </physiologicalReaction>
</comment>
<comment type="subunit">
    <text evidence="6">Homodimer.</text>
</comment>
<dbReference type="InterPro" id="IPR003680">
    <property type="entry name" value="Flavodoxin_fold"/>
</dbReference>
<evidence type="ECO:0000256" key="4">
    <source>
        <dbReference type="ARBA" id="ARBA00023027"/>
    </source>
</evidence>
<feature type="binding site" evidence="6">
    <location>
        <begin position="17"/>
        <end position="19"/>
    </location>
    <ligand>
        <name>FMN</name>
        <dbReference type="ChEBI" id="CHEBI:58210"/>
    </ligand>
</feature>
<dbReference type="AlphaFoldDB" id="A0A249SMG4"/>
<gene>
    <name evidence="6" type="primary">azoR</name>
    <name evidence="8" type="ORF">CK556_00310</name>
</gene>
<evidence type="ECO:0000259" key="7">
    <source>
        <dbReference type="Pfam" id="PF02525"/>
    </source>
</evidence>
<dbReference type="NCBIfam" id="NF002370">
    <property type="entry name" value="PRK01355.1"/>
    <property type="match status" value="1"/>
</dbReference>
<protein>
    <recommendedName>
        <fullName evidence="6">FMN dependent NADH:quinone oxidoreductase</fullName>
        <ecNumber evidence="6">1.6.5.-</ecNumber>
    </recommendedName>
    <alternativeName>
        <fullName evidence="6">Azo-dye reductase</fullName>
    </alternativeName>
    <alternativeName>
        <fullName evidence="6">FMN-dependent NADH-azo compound oxidoreductase</fullName>
    </alternativeName>
    <alternativeName>
        <fullName evidence="6">FMN-dependent NADH-azoreductase</fullName>
        <ecNumber evidence="6">1.7.1.17</ecNumber>
    </alternativeName>
</protein>
<accession>A0A249SMG4</accession>
<dbReference type="KEGG" id="mchc:CK556_00310"/>
<keyword evidence="2 6" id="KW-0288">FMN</keyword>
<comment type="cofactor">
    <cofactor evidence="6">
        <name>FMN</name>
        <dbReference type="ChEBI" id="CHEBI:58210"/>
    </cofactor>
    <text evidence="6">Binds 1 FMN per subunit.</text>
</comment>
<evidence type="ECO:0000256" key="5">
    <source>
        <dbReference type="ARBA" id="ARBA00048542"/>
    </source>
</evidence>
<dbReference type="InterPro" id="IPR050104">
    <property type="entry name" value="FMN-dep_NADH:Q_OxRdtase_AzoR1"/>
</dbReference>
<evidence type="ECO:0000313" key="9">
    <source>
        <dbReference type="Proteomes" id="UP000232229"/>
    </source>
</evidence>
<dbReference type="GO" id="GO:0010181">
    <property type="term" value="F:FMN binding"/>
    <property type="evidence" value="ECO:0007669"/>
    <property type="project" value="UniProtKB-UniRule"/>
</dbReference>
<comment type="function">
    <text evidence="6">Quinone reductase that provides resistance to thiol-specific stress caused by electrophilic quinones.</text>
</comment>
<organism evidence="8 9">
    <name type="scientific">Mesoplasma chauliocola</name>
    <dbReference type="NCBI Taxonomy" id="216427"/>
    <lineage>
        <taxon>Bacteria</taxon>
        <taxon>Bacillati</taxon>
        <taxon>Mycoplasmatota</taxon>
        <taxon>Mollicutes</taxon>
        <taxon>Entomoplasmatales</taxon>
        <taxon>Entomoplasmataceae</taxon>
        <taxon>Mesoplasma</taxon>
    </lineage>
</organism>
<evidence type="ECO:0000256" key="2">
    <source>
        <dbReference type="ARBA" id="ARBA00022643"/>
    </source>
</evidence>
<dbReference type="Proteomes" id="UP000232229">
    <property type="component" value="Chromosome"/>
</dbReference>
<dbReference type="PANTHER" id="PTHR43741">
    <property type="entry name" value="FMN-DEPENDENT NADH-AZOREDUCTASE 1"/>
    <property type="match status" value="1"/>
</dbReference>
<evidence type="ECO:0000256" key="6">
    <source>
        <dbReference type="HAMAP-Rule" id="MF_01216"/>
    </source>
</evidence>
<dbReference type="PANTHER" id="PTHR43741:SF4">
    <property type="entry name" value="FMN-DEPENDENT NADH:QUINONE OXIDOREDUCTASE"/>
    <property type="match status" value="1"/>
</dbReference>
<comment type="similarity">
    <text evidence="6">Belongs to the azoreductase type 1 family.</text>
</comment>
<keyword evidence="9" id="KW-1185">Reference proteome</keyword>